<evidence type="ECO:0000313" key="11">
    <source>
        <dbReference type="Proteomes" id="UP001500975"/>
    </source>
</evidence>
<dbReference type="InterPro" id="IPR004358">
    <property type="entry name" value="Sig_transdc_His_kin-like_C"/>
</dbReference>
<evidence type="ECO:0000256" key="8">
    <source>
        <dbReference type="ARBA" id="ARBA00023012"/>
    </source>
</evidence>
<feature type="domain" description="Histidine kinase" evidence="9">
    <location>
        <begin position="63"/>
        <end position="283"/>
    </location>
</feature>
<protein>
    <recommendedName>
        <fullName evidence="2">histidine kinase</fullName>
        <ecNumber evidence="2">2.7.13.3</ecNumber>
    </recommendedName>
</protein>
<dbReference type="Gene3D" id="3.30.565.10">
    <property type="entry name" value="Histidine kinase-like ATPase, C-terminal domain"/>
    <property type="match status" value="1"/>
</dbReference>
<comment type="caution">
    <text evidence="10">The sequence shown here is derived from an EMBL/GenBank/DDBJ whole genome shotgun (WGS) entry which is preliminary data.</text>
</comment>
<dbReference type="Pfam" id="PF00512">
    <property type="entry name" value="HisKA"/>
    <property type="match status" value="1"/>
</dbReference>
<dbReference type="InterPro" id="IPR005467">
    <property type="entry name" value="His_kinase_dom"/>
</dbReference>
<dbReference type="PROSITE" id="PS50109">
    <property type="entry name" value="HIS_KIN"/>
    <property type="match status" value="1"/>
</dbReference>
<dbReference type="InterPro" id="IPR036890">
    <property type="entry name" value="HATPase_C_sf"/>
</dbReference>
<dbReference type="EMBL" id="BAABGJ010000027">
    <property type="protein sequence ID" value="GAA4344371.1"/>
    <property type="molecule type" value="Genomic_DNA"/>
</dbReference>
<accession>A0ABP8HTX0</accession>
<keyword evidence="6" id="KW-0418">Kinase</keyword>
<dbReference type="PRINTS" id="PR00344">
    <property type="entry name" value="BCTRLSENSOR"/>
</dbReference>
<dbReference type="SMART" id="SM00387">
    <property type="entry name" value="HATPase_c"/>
    <property type="match status" value="1"/>
</dbReference>
<dbReference type="InterPro" id="IPR050351">
    <property type="entry name" value="BphY/WalK/GraS-like"/>
</dbReference>
<gene>
    <name evidence="10" type="ORF">GCM10023165_27440</name>
</gene>
<evidence type="ECO:0000256" key="2">
    <source>
        <dbReference type="ARBA" id="ARBA00012438"/>
    </source>
</evidence>
<proteinExistence type="predicted"/>
<keyword evidence="3" id="KW-0597">Phosphoprotein</keyword>
<dbReference type="Pfam" id="PF02518">
    <property type="entry name" value="HATPase_c"/>
    <property type="match status" value="1"/>
</dbReference>
<keyword evidence="4" id="KW-0808">Transferase</keyword>
<evidence type="ECO:0000259" key="9">
    <source>
        <dbReference type="PROSITE" id="PS50109"/>
    </source>
</evidence>
<comment type="catalytic activity">
    <reaction evidence="1">
        <text>ATP + protein L-histidine = ADP + protein N-phospho-L-histidine.</text>
        <dbReference type="EC" id="2.7.13.3"/>
    </reaction>
</comment>
<dbReference type="SUPFAM" id="SSF47384">
    <property type="entry name" value="Homodimeric domain of signal transducing histidine kinase"/>
    <property type="match status" value="1"/>
</dbReference>
<organism evidence="10 11">
    <name type="scientific">Variovorax defluvii</name>
    <dbReference type="NCBI Taxonomy" id="913761"/>
    <lineage>
        <taxon>Bacteria</taxon>
        <taxon>Pseudomonadati</taxon>
        <taxon>Pseudomonadota</taxon>
        <taxon>Betaproteobacteria</taxon>
        <taxon>Burkholderiales</taxon>
        <taxon>Comamonadaceae</taxon>
        <taxon>Variovorax</taxon>
    </lineage>
</organism>
<keyword evidence="8" id="KW-0902">Two-component regulatory system</keyword>
<dbReference type="CDD" id="cd00075">
    <property type="entry name" value="HATPase"/>
    <property type="match status" value="1"/>
</dbReference>
<dbReference type="PANTHER" id="PTHR42878">
    <property type="entry name" value="TWO-COMPONENT HISTIDINE KINASE"/>
    <property type="match status" value="1"/>
</dbReference>
<evidence type="ECO:0000256" key="4">
    <source>
        <dbReference type="ARBA" id="ARBA00022679"/>
    </source>
</evidence>
<evidence type="ECO:0000256" key="5">
    <source>
        <dbReference type="ARBA" id="ARBA00022741"/>
    </source>
</evidence>
<reference evidence="11" key="1">
    <citation type="journal article" date="2019" name="Int. J. Syst. Evol. Microbiol.">
        <title>The Global Catalogue of Microorganisms (GCM) 10K type strain sequencing project: providing services to taxonomists for standard genome sequencing and annotation.</title>
        <authorList>
            <consortium name="The Broad Institute Genomics Platform"/>
            <consortium name="The Broad Institute Genome Sequencing Center for Infectious Disease"/>
            <person name="Wu L."/>
            <person name="Ma J."/>
        </authorList>
    </citation>
    <scope>NUCLEOTIDE SEQUENCE [LARGE SCALE GENOMIC DNA]</scope>
    <source>
        <strain evidence="11">JCM 17804</strain>
    </source>
</reference>
<keyword evidence="5" id="KW-0547">Nucleotide-binding</keyword>
<dbReference type="SMART" id="SM00388">
    <property type="entry name" value="HisKA"/>
    <property type="match status" value="1"/>
</dbReference>
<keyword evidence="7" id="KW-0067">ATP-binding</keyword>
<dbReference type="Proteomes" id="UP001500975">
    <property type="component" value="Unassembled WGS sequence"/>
</dbReference>
<evidence type="ECO:0000313" key="10">
    <source>
        <dbReference type="EMBL" id="GAA4344371.1"/>
    </source>
</evidence>
<name>A0ABP8HTX0_9BURK</name>
<dbReference type="SUPFAM" id="SSF55874">
    <property type="entry name" value="ATPase domain of HSP90 chaperone/DNA topoisomerase II/histidine kinase"/>
    <property type="match status" value="1"/>
</dbReference>
<dbReference type="EC" id="2.7.13.3" evidence="2"/>
<dbReference type="InterPro" id="IPR003594">
    <property type="entry name" value="HATPase_dom"/>
</dbReference>
<evidence type="ECO:0000256" key="6">
    <source>
        <dbReference type="ARBA" id="ARBA00022777"/>
    </source>
</evidence>
<dbReference type="Gene3D" id="1.10.287.130">
    <property type="match status" value="1"/>
</dbReference>
<evidence type="ECO:0000256" key="3">
    <source>
        <dbReference type="ARBA" id="ARBA00022553"/>
    </source>
</evidence>
<dbReference type="PANTHER" id="PTHR42878:SF7">
    <property type="entry name" value="SENSOR HISTIDINE KINASE GLRK"/>
    <property type="match status" value="1"/>
</dbReference>
<dbReference type="InterPro" id="IPR003661">
    <property type="entry name" value="HisK_dim/P_dom"/>
</dbReference>
<sequence length="298" mass="32243">MQSLYMLIVGAAPAALAALAVYWHCARRLRALSAQVERMSLRIDDQLAELERGTRRRRELLANVSHDLRTPLASMRGYLELLLLRHGSLPPEEERNYLETAVRHSERLGRLVDDLFELSQLEGEEARPQPEPFSVAELAQDVALKFGLDARRRGIALRAVAGDGAAADVRALADIGMVERVLENLLDNALRHTPAGGTVSIEFGRDAHRARIVVRDTGSGIPADQMDGIFDRYDHADRALPGGRGGLGLAIARRIVRLHGGELAAASVAGAGACLSFDLPLAPPARAAAHRLMEGADA</sequence>
<dbReference type="CDD" id="cd00082">
    <property type="entry name" value="HisKA"/>
    <property type="match status" value="1"/>
</dbReference>
<dbReference type="InterPro" id="IPR036097">
    <property type="entry name" value="HisK_dim/P_sf"/>
</dbReference>
<evidence type="ECO:0000256" key="1">
    <source>
        <dbReference type="ARBA" id="ARBA00000085"/>
    </source>
</evidence>
<evidence type="ECO:0000256" key="7">
    <source>
        <dbReference type="ARBA" id="ARBA00022840"/>
    </source>
</evidence>
<keyword evidence="11" id="KW-1185">Reference proteome</keyword>